<dbReference type="RefSeq" id="XP_015602248.1">
    <property type="nucleotide sequence ID" value="XM_015746762.2"/>
</dbReference>
<sequence>MVRFKNRYIVVEITPGDMSDKSIVLKSTTLHYAILQKVQQFYGDFGAAAFKAGYNAKYCNARTRIALIKVRHGPHRFLLNSLSSITDIGGKLVSVSIVYVGATMKHCFHFIKNYQRKKLEAMWSSLRNEQERKKMEDALMTLTPGMNEIK</sequence>
<keyword evidence="4 6" id="KW-0539">Nucleus</keyword>
<dbReference type="InterPro" id="IPR038085">
    <property type="entry name" value="Rnp2-like_sf"/>
</dbReference>
<evidence type="ECO:0000313" key="10">
    <source>
        <dbReference type="RefSeq" id="XP_015602249.1"/>
    </source>
</evidence>
<evidence type="ECO:0000313" key="8">
    <source>
        <dbReference type="RefSeq" id="XP_015602247.1"/>
    </source>
</evidence>
<comment type="similarity">
    <text evidence="1 6">Belongs to the eukaryotic/archaeal RNase P protein component 2 family.</text>
</comment>
<evidence type="ECO:0000256" key="3">
    <source>
        <dbReference type="ARBA" id="ARBA00022694"/>
    </source>
</evidence>
<dbReference type="KEGG" id="ccin:107271132"/>
<evidence type="ECO:0000256" key="6">
    <source>
        <dbReference type="PIRNR" id="PIRNR023803"/>
    </source>
</evidence>
<dbReference type="Proteomes" id="UP000694920">
    <property type="component" value="Unplaced"/>
</dbReference>
<dbReference type="GO" id="GO:0006364">
    <property type="term" value="P:rRNA processing"/>
    <property type="evidence" value="ECO:0007669"/>
    <property type="project" value="UniProtKB-KW"/>
</dbReference>
<evidence type="ECO:0000256" key="2">
    <source>
        <dbReference type="ARBA" id="ARBA00022552"/>
    </source>
</evidence>
<dbReference type="AlphaFoldDB" id="A0AAJ7FPR5"/>
<dbReference type="SUPFAM" id="SSF160350">
    <property type="entry name" value="Rnp2-like"/>
    <property type="match status" value="1"/>
</dbReference>
<dbReference type="InterPro" id="IPR016819">
    <property type="entry name" value="RNase_P/MRP_POP5"/>
</dbReference>
<reference evidence="8 9" key="1">
    <citation type="submission" date="2025-04" db="UniProtKB">
        <authorList>
            <consortium name="RefSeq"/>
        </authorList>
    </citation>
    <scope>IDENTIFICATION</scope>
</reference>
<name>A0AAJ7FPR5_CEPCN</name>
<evidence type="ECO:0000256" key="1">
    <source>
        <dbReference type="ARBA" id="ARBA00010800"/>
    </source>
</evidence>
<dbReference type="GeneID" id="107271132"/>
<organism evidence="7 9">
    <name type="scientific">Cephus cinctus</name>
    <name type="common">Wheat stem sawfly</name>
    <dbReference type="NCBI Taxonomy" id="211228"/>
    <lineage>
        <taxon>Eukaryota</taxon>
        <taxon>Metazoa</taxon>
        <taxon>Ecdysozoa</taxon>
        <taxon>Arthropoda</taxon>
        <taxon>Hexapoda</taxon>
        <taxon>Insecta</taxon>
        <taxon>Pterygota</taxon>
        <taxon>Neoptera</taxon>
        <taxon>Endopterygota</taxon>
        <taxon>Hymenoptera</taxon>
        <taxon>Cephoidea</taxon>
        <taxon>Cephidae</taxon>
        <taxon>Cephus</taxon>
    </lineage>
</organism>
<evidence type="ECO:0000313" key="9">
    <source>
        <dbReference type="RefSeq" id="XP_015602248.1"/>
    </source>
</evidence>
<dbReference type="RefSeq" id="XP_015602249.1">
    <property type="nucleotide sequence ID" value="XM_015746763.2"/>
</dbReference>
<dbReference type="InterPro" id="IPR002759">
    <property type="entry name" value="Pop5/Rpp14/Rnp2-like"/>
</dbReference>
<keyword evidence="2" id="KW-0698">rRNA processing</keyword>
<dbReference type="CTD" id="51367"/>
<dbReference type="GO" id="GO:0030677">
    <property type="term" value="C:ribonuclease P complex"/>
    <property type="evidence" value="ECO:0007669"/>
    <property type="project" value="InterPro"/>
</dbReference>
<evidence type="ECO:0000313" key="11">
    <source>
        <dbReference type="RefSeq" id="XP_015602250.1"/>
    </source>
</evidence>
<dbReference type="GO" id="GO:0033204">
    <property type="term" value="F:ribonuclease P RNA binding"/>
    <property type="evidence" value="ECO:0007669"/>
    <property type="project" value="InterPro"/>
</dbReference>
<dbReference type="GO" id="GO:0005730">
    <property type="term" value="C:nucleolus"/>
    <property type="evidence" value="ECO:0007669"/>
    <property type="project" value="UniProtKB-SubCell"/>
</dbReference>
<dbReference type="PIRSF" id="PIRSF023803">
    <property type="entry name" value="Ribonuclease_P_prd"/>
    <property type="match status" value="1"/>
</dbReference>
<dbReference type="RefSeq" id="XP_015602247.1">
    <property type="nucleotide sequence ID" value="XM_015746761.2"/>
</dbReference>
<dbReference type="Pfam" id="PF01900">
    <property type="entry name" value="RNase_P_Rpp14"/>
    <property type="match status" value="1"/>
</dbReference>
<comment type="function">
    <text evidence="6">Component of ribonuclease P, a protein complex that generates mature tRNA molecules by cleaving their 5'-ends.</text>
</comment>
<comment type="subcellular location">
    <subcellularLocation>
        <location evidence="6">Nucleus</location>
        <location evidence="6">Nucleolus</location>
    </subcellularLocation>
</comment>
<proteinExistence type="inferred from homology"/>
<protein>
    <recommendedName>
        <fullName evidence="5 6">Ribonuclease P/MRP protein subunit POP5</fullName>
    </recommendedName>
</protein>
<evidence type="ECO:0000313" key="7">
    <source>
        <dbReference type="Proteomes" id="UP000694920"/>
    </source>
</evidence>
<evidence type="ECO:0000256" key="4">
    <source>
        <dbReference type="ARBA" id="ARBA00023242"/>
    </source>
</evidence>
<dbReference type="PANTHER" id="PTHR48414:SF1">
    <property type="entry name" value="POP5 HOMOLOG, RIBONUCLEASE P_MRP SUBUNIT"/>
    <property type="match status" value="1"/>
</dbReference>
<dbReference type="PANTHER" id="PTHR48414">
    <property type="entry name" value="POP5 HOMOLOG, RIBONUCLEASE P_MRP SUBUNIT"/>
    <property type="match status" value="1"/>
</dbReference>
<dbReference type="GO" id="GO:0001682">
    <property type="term" value="P:tRNA 5'-leader removal"/>
    <property type="evidence" value="ECO:0007669"/>
    <property type="project" value="InterPro"/>
</dbReference>
<keyword evidence="3 6" id="KW-0819">tRNA processing</keyword>
<dbReference type="RefSeq" id="XP_015602250.1">
    <property type="nucleotide sequence ID" value="XM_015746764.2"/>
</dbReference>
<keyword evidence="7" id="KW-1185">Reference proteome</keyword>
<evidence type="ECO:0000256" key="5">
    <source>
        <dbReference type="ARBA" id="ARBA00044198"/>
    </source>
</evidence>
<dbReference type="Gene3D" id="3.30.70.3250">
    <property type="entry name" value="Ribonuclease P, Pop5 subunit"/>
    <property type="match status" value="1"/>
</dbReference>
<gene>
    <name evidence="8 9 10 11" type="primary">LOC107271132</name>
</gene>
<accession>A0AAJ7FPR5</accession>